<keyword evidence="1" id="KW-0732">Signal</keyword>
<dbReference type="SUPFAM" id="SSF63446">
    <property type="entry name" value="Type I dockerin domain"/>
    <property type="match status" value="1"/>
</dbReference>
<accession>A0ABV1FAN6</accession>
<dbReference type="EMBL" id="JBBMEZ010000002">
    <property type="protein sequence ID" value="MEQ2468964.1"/>
    <property type="molecule type" value="Genomic_DNA"/>
</dbReference>
<organism evidence="3 4">
    <name type="scientific">Ruminococcoides intestinale</name>
    <dbReference type="NCBI Taxonomy" id="3133162"/>
    <lineage>
        <taxon>Bacteria</taxon>
        <taxon>Bacillati</taxon>
        <taxon>Bacillota</taxon>
        <taxon>Clostridia</taxon>
        <taxon>Eubacteriales</taxon>
        <taxon>Oscillospiraceae</taxon>
        <taxon>Ruminococcoides</taxon>
    </lineage>
</organism>
<dbReference type="Gene3D" id="1.10.1330.10">
    <property type="entry name" value="Dockerin domain"/>
    <property type="match status" value="1"/>
</dbReference>
<dbReference type="RefSeq" id="WP_117949383.1">
    <property type="nucleotide sequence ID" value="NZ_JBBMEZ010000002.1"/>
</dbReference>
<comment type="caution">
    <text evidence="3">The sequence shown here is derived from an EMBL/GenBank/DDBJ whole genome shotgun (WGS) entry which is preliminary data.</text>
</comment>
<dbReference type="InterPro" id="IPR036439">
    <property type="entry name" value="Dockerin_dom_sf"/>
</dbReference>
<evidence type="ECO:0000313" key="3">
    <source>
        <dbReference type="EMBL" id="MEQ2468964.1"/>
    </source>
</evidence>
<keyword evidence="3" id="KW-0808">Transferase</keyword>
<dbReference type="CDD" id="cd14256">
    <property type="entry name" value="Dockerin_I"/>
    <property type="match status" value="1"/>
</dbReference>
<feature type="chain" id="PRO_5046474724" evidence="1">
    <location>
        <begin position="29"/>
        <end position="662"/>
    </location>
</feature>
<evidence type="ECO:0000256" key="1">
    <source>
        <dbReference type="SAM" id="SignalP"/>
    </source>
</evidence>
<protein>
    <submittedName>
        <fullName evidence="3">CotH kinase family protein</fullName>
    </submittedName>
</protein>
<feature type="signal peptide" evidence="1">
    <location>
        <begin position="1"/>
        <end position="28"/>
    </location>
</feature>
<dbReference type="InterPro" id="IPR016134">
    <property type="entry name" value="Dockerin_dom"/>
</dbReference>
<reference evidence="3 4" key="1">
    <citation type="submission" date="2024-03" db="EMBL/GenBank/DDBJ databases">
        <title>Human intestinal bacterial collection.</title>
        <authorList>
            <person name="Pauvert C."/>
            <person name="Hitch T.C.A."/>
            <person name="Clavel T."/>
        </authorList>
    </citation>
    <scope>NUCLEOTIDE SEQUENCE [LARGE SCALE GENOMIC DNA]</scope>
    <source>
        <strain evidence="3 4">CLA-JM-H38</strain>
    </source>
</reference>
<name>A0ABV1FAN6_9FIRM</name>
<evidence type="ECO:0000259" key="2">
    <source>
        <dbReference type="PROSITE" id="PS51766"/>
    </source>
</evidence>
<dbReference type="PROSITE" id="PS51766">
    <property type="entry name" value="DOCKERIN"/>
    <property type="match status" value="1"/>
</dbReference>
<dbReference type="Pfam" id="PF08757">
    <property type="entry name" value="CotH"/>
    <property type="match status" value="1"/>
</dbReference>
<dbReference type="Pfam" id="PF00404">
    <property type="entry name" value="Dockerin_1"/>
    <property type="match status" value="1"/>
</dbReference>
<gene>
    <name evidence="3" type="ORF">WMO39_01270</name>
</gene>
<proteinExistence type="predicted"/>
<dbReference type="InterPro" id="IPR002105">
    <property type="entry name" value="Dockerin_1_rpt"/>
</dbReference>
<keyword evidence="3" id="KW-0418">Kinase</keyword>
<dbReference type="Proteomes" id="UP001490816">
    <property type="component" value="Unassembled WGS sequence"/>
</dbReference>
<keyword evidence="4" id="KW-1185">Reference proteome</keyword>
<dbReference type="InterPro" id="IPR014867">
    <property type="entry name" value="Spore_coat_CotH_CotH2/3/7"/>
</dbReference>
<dbReference type="GO" id="GO:0016301">
    <property type="term" value="F:kinase activity"/>
    <property type="evidence" value="ECO:0007669"/>
    <property type="project" value="UniProtKB-KW"/>
</dbReference>
<feature type="domain" description="Dockerin" evidence="2">
    <location>
        <begin position="599"/>
        <end position="662"/>
    </location>
</feature>
<sequence length="662" mass="73571">MRTTRKALSIVLAGLMTVGGMSVFSVSAAQTSTPTLSFKTQNALYAHAVSGSNDSDAWVAWQCKHNEDMEELNSNRKYFFLPSSVSSTSVELYNAYSKSVTVNNVTIPSGESREVSYTIDKAGNVTADGKTYSLTFLKSSAESAIYVNNSNADGNGKELISYLNEDKSNYSSATGAIVDRNGKIDNTSIKKIKGRGNSTWGKAKKPYNITYSDKVSIGGMSKGKKFSLLANYQDDSLTRNRFLYDLADAVGTPYASDSRYVDFYSDGYYWGSYQMTEKIEVGKSALVNDIDDTAYLDADGNVNKDFPFLCEVDSGAVDGEDYYVKCDDGIKVTIKAPELSEGDKGYNEVKNYVREKYNAFYRAAKKADSDLSQYADVDSCAKLWLINELGKNWDSGVSSVYFVYKQGSDGNYKFFGSPVWDYDNALGNAAGSAWDLQNFGVKDYTQYSGWWCRFKDRQKRSQNSSNIINNISRNTQVNKAAVNIWFEQFVPAINYFAGKTTSYKGSDEFYTKTQYFDLLKDSGAMNYKSGWHIRTSSWICDHTSMNKADFDMTTGTYTVSNTKTSYNQGSFTDMYNYAADWMTSRAAWISSKWFSEYTPSAKIGDVDGDGEVTVMDATLVQKYIVSLETLTDSQLNVADVNGDGEISVIDATQIQKIVVNLV</sequence>
<evidence type="ECO:0000313" key="4">
    <source>
        <dbReference type="Proteomes" id="UP001490816"/>
    </source>
</evidence>